<accession>A0ABQ4B8Z6</accession>
<organism evidence="1 2">
    <name type="scientific">Actinoplanes palleronii</name>
    <dbReference type="NCBI Taxonomy" id="113570"/>
    <lineage>
        <taxon>Bacteria</taxon>
        <taxon>Bacillati</taxon>
        <taxon>Actinomycetota</taxon>
        <taxon>Actinomycetes</taxon>
        <taxon>Micromonosporales</taxon>
        <taxon>Micromonosporaceae</taxon>
        <taxon>Actinoplanes</taxon>
    </lineage>
</organism>
<protein>
    <submittedName>
        <fullName evidence="1">Uncharacterized protein</fullName>
    </submittedName>
</protein>
<comment type="caution">
    <text evidence="1">The sequence shown here is derived from an EMBL/GenBank/DDBJ whole genome shotgun (WGS) entry which is preliminary data.</text>
</comment>
<keyword evidence="2" id="KW-1185">Reference proteome</keyword>
<evidence type="ECO:0000313" key="1">
    <source>
        <dbReference type="EMBL" id="GIE67113.1"/>
    </source>
</evidence>
<sequence length="89" mass="10059">MSVGTTLDRLVDEFVTAMYQHGLDIDRQVVEAEMRERIEAIAERLRLDPQTVLRDHVRDGWGRQMSVAVIEQVRGERLVEAGGPPLFAG</sequence>
<dbReference type="RefSeq" id="WP_157441570.1">
    <property type="nucleotide sequence ID" value="NZ_BAAATY010000037.1"/>
</dbReference>
<dbReference type="EMBL" id="BOMS01000044">
    <property type="protein sequence ID" value="GIE67113.1"/>
    <property type="molecule type" value="Genomic_DNA"/>
</dbReference>
<gene>
    <name evidence="1" type="ORF">Apa02nite_032210</name>
</gene>
<evidence type="ECO:0000313" key="2">
    <source>
        <dbReference type="Proteomes" id="UP000624709"/>
    </source>
</evidence>
<reference evidence="1 2" key="1">
    <citation type="submission" date="2021-01" db="EMBL/GenBank/DDBJ databases">
        <title>Whole genome shotgun sequence of Actinoplanes palleronii NBRC 14916.</title>
        <authorList>
            <person name="Komaki H."/>
            <person name="Tamura T."/>
        </authorList>
    </citation>
    <scope>NUCLEOTIDE SEQUENCE [LARGE SCALE GENOMIC DNA]</scope>
    <source>
        <strain evidence="1 2">NBRC 14916</strain>
    </source>
</reference>
<proteinExistence type="predicted"/>
<dbReference type="Proteomes" id="UP000624709">
    <property type="component" value="Unassembled WGS sequence"/>
</dbReference>
<name>A0ABQ4B8Z6_9ACTN</name>